<dbReference type="Pfam" id="PF06094">
    <property type="entry name" value="GGACT"/>
    <property type="match status" value="1"/>
</dbReference>
<sequence length="142" mass="16343">MIRRLFKWLAVLSIAGIAIAAGGFWYTFMSPYGYHPAEPAIIDERIPEQDVFVYGTLRYDWLRWIIMGTPAETREATLKGYRRQDLDIQPQAGAEVTGEVLTVTPDALKALDRYERLGVRYTRESVKLENGDTAWVYKRLPE</sequence>
<evidence type="ECO:0000313" key="3">
    <source>
        <dbReference type="Proteomes" id="UP000186878"/>
    </source>
</evidence>
<evidence type="ECO:0000313" key="2">
    <source>
        <dbReference type="EMBL" id="OLO05525.1"/>
    </source>
</evidence>
<dbReference type="STRING" id="404433.BTW07_03355"/>
<dbReference type="OrthoDB" id="7852375at2"/>
<gene>
    <name evidence="2" type="ORF">BTW07_03355</name>
</gene>
<protein>
    <recommendedName>
        <fullName evidence="1">Gamma-glutamylcyclotransferase AIG2-like domain-containing protein</fullName>
    </recommendedName>
</protein>
<dbReference type="RefSeq" id="WP_075568746.1">
    <property type="nucleotide sequence ID" value="NZ_MSDO01000003.1"/>
</dbReference>
<dbReference type="InterPro" id="IPR009288">
    <property type="entry name" value="AIG2-like_dom"/>
</dbReference>
<comment type="caution">
    <text evidence="2">The sequence shown here is derived from an EMBL/GenBank/DDBJ whole genome shotgun (WGS) entry which is preliminary data.</text>
</comment>
<dbReference type="Proteomes" id="UP000186878">
    <property type="component" value="Unassembled WGS sequence"/>
</dbReference>
<evidence type="ECO:0000259" key="1">
    <source>
        <dbReference type="Pfam" id="PF06094"/>
    </source>
</evidence>
<dbReference type="EMBL" id="MSDO01000003">
    <property type="protein sequence ID" value="OLO05525.1"/>
    <property type="molecule type" value="Genomic_DNA"/>
</dbReference>
<accession>A0A1Q8SVQ5</accession>
<dbReference type="Gene3D" id="3.10.490.10">
    <property type="entry name" value="Gamma-glutamyl cyclotransferase-like"/>
    <property type="match status" value="1"/>
</dbReference>
<dbReference type="SUPFAM" id="SSF110857">
    <property type="entry name" value="Gamma-glutamyl cyclotransferase-like"/>
    <property type="match status" value="1"/>
</dbReference>
<dbReference type="CDD" id="cd06661">
    <property type="entry name" value="GGCT_like"/>
    <property type="match status" value="1"/>
</dbReference>
<dbReference type="InterPro" id="IPR013024">
    <property type="entry name" value="GGCT-like"/>
</dbReference>
<reference evidence="2 3" key="1">
    <citation type="submission" date="2016-12" db="EMBL/GenBank/DDBJ databases">
        <title>Draft genome sequences of strains Salinicola socius SMB35, Salinicola sp. MH3R3-1 and Chromohalobacter sp. SMB17 from the Verkhnekamsk potash mining region of Russia.</title>
        <authorList>
            <person name="Mavrodi D.V."/>
            <person name="Olsson B.E."/>
            <person name="Korsakova E.S."/>
            <person name="Pyankova A."/>
            <person name="Mavrodi O.V."/>
            <person name="Plotnikova E.G."/>
        </authorList>
    </citation>
    <scope>NUCLEOTIDE SEQUENCE [LARGE SCALE GENOMIC DNA]</scope>
    <source>
        <strain evidence="2 3">SMB35</strain>
    </source>
</reference>
<proteinExistence type="predicted"/>
<dbReference type="AlphaFoldDB" id="A0A1Q8SVQ5"/>
<name>A0A1Q8SVQ5_9GAMM</name>
<dbReference type="InterPro" id="IPR036568">
    <property type="entry name" value="GGCT-like_sf"/>
</dbReference>
<feature type="domain" description="Gamma-glutamylcyclotransferase AIG2-like" evidence="1">
    <location>
        <begin position="51"/>
        <end position="138"/>
    </location>
</feature>
<keyword evidence="3" id="KW-1185">Reference proteome</keyword>
<organism evidence="2 3">
    <name type="scientific">Salinicola socius</name>
    <dbReference type="NCBI Taxonomy" id="404433"/>
    <lineage>
        <taxon>Bacteria</taxon>
        <taxon>Pseudomonadati</taxon>
        <taxon>Pseudomonadota</taxon>
        <taxon>Gammaproteobacteria</taxon>
        <taxon>Oceanospirillales</taxon>
        <taxon>Halomonadaceae</taxon>
        <taxon>Salinicola</taxon>
    </lineage>
</organism>